<feature type="signal peptide" evidence="1">
    <location>
        <begin position="1"/>
        <end position="34"/>
    </location>
</feature>
<reference evidence="2" key="1">
    <citation type="submission" date="2018-01" db="EMBL/GenBank/DDBJ databases">
        <title>An insight into the sialome of Amazonian anophelines.</title>
        <authorList>
            <person name="Ribeiro J.M."/>
            <person name="Scarpassa V."/>
            <person name="Calvo E."/>
        </authorList>
    </citation>
    <scope>NUCLEOTIDE SEQUENCE</scope>
</reference>
<organism evidence="2">
    <name type="scientific">Anopheles darlingi</name>
    <name type="common">Mosquito</name>
    <dbReference type="NCBI Taxonomy" id="43151"/>
    <lineage>
        <taxon>Eukaryota</taxon>
        <taxon>Metazoa</taxon>
        <taxon>Ecdysozoa</taxon>
        <taxon>Arthropoda</taxon>
        <taxon>Hexapoda</taxon>
        <taxon>Insecta</taxon>
        <taxon>Pterygota</taxon>
        <taxon>Neoptera</taxon>
        <taxon>Endopterygota</taxon>
        <taxon>Diptera</taxon>
        <taxon>Nematocera</taxon>
        <taxon>Culicoidea</taxon>
        <taxon>Culicidae</taxon>
        <taxon>Anophelinae</taxon>
        <taxon>Anopheles</taxon>
    </lineage>
</organism>
<evidence type="ECO:0000313" key="2">
    <source>
        <dbReference type="EMBL" id="MBW75514.1"/>
    </source>
</evidence>
<dbReference type="EMBL" id="GGFL01011336">
    <property type="protein sequence ID" value="MBW75514.1"/>
    <property type="molecule type" value="Transcribed_RNA"/>
</dbReference>
<feature type="chain" id="PRO_5014636880" evidence="1">
    <location>
        <begin position="35"/>
        <end position="67"/>
    </location>
</feature>
<name>A0A2M4DD35_ANODA</name>
<evidence type="ECO:0000256" key="1">
    <source>
        <dbReference type="SAM" id="SignalP"/>
    </source>
</evidence>
<proteinExistence type="predicted"/>
<dbReference type="AlphaFoldDB" id="A0A2M4DD35"/>
<accession>A0A2M4DD35</accession>
<keyword evidence="1" id="KW-0732">Signal</keyword>
<protein>
    <submittedName>
        <fullName evidence="2">Putative secreted protein</fullName>
    </submittedName>
</protein>
<sequence>MQKSHSLVVPLKWRSKSRLSLLLSLRLLLRRLLLDCSRIVKWSIASGLKGAVCKIEMTTEPSRFFPV</sequence>